<dbReference type="AlphaFoldDB" id="A0A538T9P7"/>
<gene>
    <name evidence="5" type="ORF">E6K76_01630</name>
</gene>
<keyword evidence="4" id="KW-0812">Transmembrane</keyword>
<proteinExistence type="predicted"/>
<feature type="repeat" description="TPR" evidence="3">
    <location>
        <begin position="324"/>
        <end position="357"/>
    </location>
</feature>
<dbReference type="GO" id="GO:0009279">
    <property type="term" value="C:cell outer membrane"/>
    <property type="evidence" value="ECO:0007669"/>
    <property type="project" value="TreeGrafter"/>
</dbReference>
<dbReference type="PROSITE" id="PS50005">
    <property type="entry name" value="TPR"/>
    <property type="match status" value="1"/>
</dbReference>
<dbReference type="PANTHER" id="PTHR44858">
    <property type="entry name" value="TETRATRICOPEPTIDE REPEAT PROTEIN 6"/>
    <property type="match status" value="1"/>
</dbReference>
<evidence type="ECO:0000256" key="3">
    <source>
        <dbReference type="PROSITE-ProRule" id="PRU00339"/>
    </source>
</evidence>
<dbReference type="SMART" id="SM00028">
    <property type="entry name" value="TPR"/>
    <property type="match status" value="3"/>
</dbReference>
<dbReference type="GO" id="GO:0046813">
    <property type="term" value="P:receptor-mediated virion attachment to host cell"/>
    <property type="evidence" value="ECO:0007669"/>
    <property type="project" value="TreeGrafter"/>
</dbReference>
<feature type="transmembrane region" description="Helical" evidence="4">
    <location>
        <begin position="142"/>
        <end position="165"/>
    </location>
</feature>
<dbReference type="InterPro" id="IPR011990">
    <property type="entry name" value="TPR-like_helical_dom_sf"/>
</dbReference>
<dbReference type="Gene3D" id="1.25.40.10">
    <property type="entry name" value="Tetratricopeptide repeat domain"/>
    <property type="match status" value="1"/>
</dbReference>
<keyword evidence="4" id="KW-0472">Membrane</keyword>
<evidence type="ECO:0000256" key="4">
    <source>
        <dbReference type="SAM" id="Phobius"/>
    </source>
</evidence>
<comment type="caution">
    <text evidence="5">The sequence shown here is derived from an EMBL/GenBank/DDBJ whole genome shotgun (WGS) entry which is preliminary data.</text>
</comment>
<feature type="transmembrane region" description="Helical" evidence="4">
    <location>
        <begin position="594"/>
        <end position="613"/>
    </location>
</feature>
<dbReference type="InterPro" id="IPR019734">
    <property type="entry name" value="TPR_rpt"/>
</dbReference>
<keyword evidence="2 3" id="KW-0802">TPR repeat</keyword>
<feature type="transmembrane region" description="Helical" evidence="4">
    <location>
        <begin position="227"/>
        <end position="248"/>
    </location>
</feature>
<dbReference type="EMBL" id="VBOW01000014">
    <property type="protein sequence ID" value="TMQ60362.1"/>
    <property type="molecule type" value="Genomic_DNA"/>
</dbReference>
<name>A0A538T9P7_UNCEI</name>
<dbReference type="Pfam" id="PF13424">
    <property type="entry name" value="TPR_12"/>
    <property type="match status" value="1"/>
</dbReference>
<organism evidence="5 6">
    <name type="scientific">Eiseniibacteriota bacterium</name>
    <dbReference type="NCBI Taxonomy" id="2212470"/>
    <lineage>
        <taxon>Bacteria</taxon>
        <taxon>Candidatus Eiseniibacteriota</taxon>
    </lineage>
</organism>
<dbReference type="InterPro" id="IPR050498">
    <property type="entry name" value="Ycf3"/>
</dbReference>
<protein>
    <submittedName>
        <fullName evidence="5">Tetratricopeptide repeat protein</fullName>
    </submittedName>
</protein>
<sequence length="644" mass="70023">MARIEPSRSRRAWLKPLVFAVAGPLTLALVAPLGPAPVELAAAYAGPDAVRDELEQMRNAGQIRALAPAQARYREALVSLAKGEDPEAARLLAAAAEFDPEYPDPHFTLARLLAFKNPERAVGELGEALRIVGRTYAWQRHLLANTLTAFLVVWTVGLLVAIAGITLRHLPHLIHVILELVGRSKGRLARGGATIIALSPLLWGLGAIPTATVYAGLLSFRVTRREAFLVGLFIVSAIALSSFLRSVAPWAGPPSLEEPSLLVDRALRSGSDPEIRTGLMALESRDPAEPLYPFTAGTIARREGDLESAERLLARAAALRPNTAWTLTNLGNVYFAREDYPRAHEAYEAAAKAAPRAVEPHFNLAQTYTKQLLFAEANREQSIASSLAFDRVRDMSRISAPQLNRTVMEAMPPVKVLWDLARRTAPERGIAATEGNPYVAFLERLAPPPPFAIFFLVSLFLLFAGLGQILGRALATLQCSNCQKVVCRRCVFRMQQRAFCEGCFAAVRGLKSMEFTRLLLTGRDRRAARRRTFWETATTFLLPGAGQMLRGASLSGFLAILVMVLAAVLVVGNGSLVPSVDVLPLNSAGWAKRIPLTLLFALTYALTVARYYAKTSAKVPSITHGIGRLSERTAPRAKAEGGRL</sequence>
<dbReference type="InterPro" id="IPR006311">
    <property type="entry name" value="TAT_signal"/>
</dbReference>
<evidence type="ECO:0000313" key="5">
    <source>
        <dbReference type="EMBL" id="TMQ60362.1"/>
    </source>
</evidence>
<evidence type="ECO:0000313" key="6">
    <source>
        <dbReference type="Proteomes" id="UP000316852"/>
    </source>
</evidence>
<evidence type="ECO:0000256" key="1">
    <source>
        <dbReference type="ARBA" id="ARBA00022737"/>
    </source>
</evidence>
<dbReference type="PANTHER" id="PTHR44858:SF1">
    <property type="entry name" value="UDP-N-ACETYLGLUCOSAMINE--PEPTIDE N-ACETYLGLUCOSAMINYLTRANSFERASE SPINDLY-RELATED"/>
    <property type="match status" value="1"/>
</dbReference>
<accession>A0A538T9P7</accession>
<reference evidence="5 6" key="1">
    <citation type="journal article" date="2019" name="Nat. Microbiol.">
        <title>Mediterranean grassland soil C-N compound turnover is dependent on rainfall and depth, and is mediated by genomically divergent microorganisms.</title>
        <authorList>
            <person name="Diamond S."/>
            <person name="Andeer P.F."/>
            <person name="Li Z."/>
            <person name="Crits-Christoph A."/>
            <person name="Burstein D."/>
            <person name="Anantharaman K."/>
            <person name="Lane K.R."/>
            <person name="Thomas B.C."/>
            <person name="Pan C."/>
            <person name="Northen T.R."/>
            <person name="Banfield J.F."/>
        </authorList>
    </citation>
    <scope>NUCLEOTIDE SEQUENCE [LARGE SCALE GENOMIC DNA]</scope>
    <source>
        <strain evidence="5">WS_6</strain>
    </source>
</reference>
<evidence type="ECO:0000256" key="2">
    <source>
        <dbReference type="ARBA" id="ARBA00022803"/>
    </source>
</evidence>
<feature type="transmembrane region" description="Helical" evidence="4">
    <location>
        <begin position="451"/>
        <end position="470"/>
    </location>
</feature>
<keyword evidence="4" id="KW-1133">Transmembrane helix</keyword>
<dbReference type="PROSITE" id="PS51318">
    <property type="entry name" value="TAT"/>
    <property type="match status" value="1"/>
</dbReference>
<keyword evidence="1" id="KW-0677">Repeat</keyword>
<feature type="transmembrane region" description="Helical" evidence="4">
    <location>
        <begin position="193"/>
        <end position="215"/>
    </location>
</feature>
<dbReference type="SUPFAM" id="SSF48452">
    <property type="entry name" value="TPR-like"/>
    <property type="match status" value="1"/>
</dbReference>
<feature type="transmembrane region" description="Helical" evidence="4">
    <location>
        <begin position="554"/>
        <end position="574"/>
    </location>
</feature>
<dbReference type="Proteomes" id="UP000316852">
    <property type="component" value="Unassembled WGS sequence"/>
</dbReference>